<proteinExistence type="predicted"/>
<evidence type="ECO:0008006" key="3">
    <source>
        <dbReference type="Google" id="ProtNLM"/>
    </source>
</evidence>
<dbReference type="Proteomes" id="UP000271031">
    <property type="component" value="Unassembled WGS sequence"/>
</dbReference>
<name>A0A3M8DUZ8_9BACL</name>
<accession>A0A3M8DUZ8</accession>
<evidence type="ECO:0000313" key="1">
    <source>
        <dbReference type="EMBL" id="RNB91990.1"/>
    </source>
</evidence>
<dbReference type="OrthoDB" id="1629754at2"/>
<comment type="caution">
    <text evidence="1">The sequence shown here is derived from an EMBL/GenBank/DDBJ whole genome shotgun (WGS) entry which is preliminary data.</text>
</comment>
<keyword evidence="2" id="KW-1185">Reference proteome</keyword>
<organism evidence="1 2">
    <name type="scientific">Brevibacillus fluminis</name>
    <dbReference type="NCBI Taxonomy" id="511487"/>
    <lineage>
        <taxon>Bacteria</taxon>
        <taxon>Bacillati</taxon>
        <taxon>Bacillota</taxon>
        <taxon>Bacilli</taxon>
        <taxon>Bacillales</taxon>
        <taxon>Paenibacillaceae</taxon>
        <taxon>Brevibacillus</taxon>
    </lineage>
</organism>
<reference evidence="1 2" key="1">
    <citation type="submission" date="2018-10" db="EMBL/GenBank/DDBJ databases">
        <title>Phylogenomics of Brevibacillus.</title>
        <authorList>
            <person name="Dunlap C."/>
        </authorList>
    </citation>
    <scope>NUCLEOTIDE SEQUENCE [LARGE SCALE GENOMIC DNA]</scope>
    <source>
        <strain evidence="1 2">JCM 15716</strain>
    </source>
</reference>
<protein>
    <recommendedName>
        <fullName evidence="3">DUF2313 domain-containing protein</fullName>
    </recommendedName>
</protein>
<dbReference type="RefSeq" id="WP_122916652.1">
    <property type="nucleotide sequence ID" value="NZ_RHHQ01000004.1"/>
</dbReference>
<sequence>MIPLRYRERMPPYWYENRVAAYFFEAAGGESQGQKEKILELGKQWLLPYATYSFGVWDWLFFGDNQVGTIEQRRLNIKKKLLAKAQFTKTTLMMMAQEAGKLLGIEEDYRNKEILFTFTTSEPIRLSSFLESFEKIRPVHVKRAGTVAGTSVEPIQVQTTFRTSQVDYLSCGTFFCGNDYPEQGEGSTKFVFLQPYQLIFVTSKGE</sequence>
<gene>
    <name evidence="1" type="ORF">EDM56_04350</name>
</gene>
<evidence type="ECO:0000313" key="2">
    <source>
        <dbReference type="Proteomes" id="UP000271031"/>
    </source>
</evidence>
<dbReference type="AlphaFoldDB" id="A0A3M8DUZ8"/>
<dbReference type="EMBL" id="RHHQ01000004">
    <property type="protein sequence ID" value="RNB91990.1"/>
    <property type="molecule type" value="Genomic_DNA"/>
</dbReference>